<keyword evidence="1" id="KW-0472">Membrane</keyword>
<keyword evidence="1" id="KW-1133">Transmembrane helix</keyword>
<name>A0A1I5YMX0_9BACT</name>
<gene>
    <name evidence="2" type="ORF">SAMN04515674_12021</name>
</gene>
<proteinExistence type="predicted"/>
<feature type="transmembrane region" description="Helical" evidence="1">
    <location>
        <begin position="60"/>
        <end position="82"/>
    </location>
</feature>
<dbReference type="InterPro" id="IPR046289">
    <property type="entry name" value="DUF6326"/>
</dbReference>
<evidence type="ECO:0000313" key="2">
    <source>
        <dbReference type="EMBL" id="SFQ45566.1"/>
    </source>
</evidence>
<dbReference type="EMBL" id="FOXH01000020">
    <property type="protein sequence ID" value="SFQ45566.1"/>
    <property type="molecule type" value="Genomic_DNA"/>
</dbReference>
<dbReference type="STRING" id="1079859.SAMN04515674_12021"/>
<organism evidence="2 3">
    <name type="scientific">Pseudarcicella hirudinis</name>
    <dbReference type="NCBI Taxonomy" id="1079859"/>
    <lineage>
        <taxon>Bacteria</taxon>
        <taxon>Pseudomonadati</taxon>
        <taxon>Bacteroidota</taxon>
        <taxon>Cytophagia</taxon>
        <taxon>Cytophagales</taxon>
        <taxon>Flectobacillaceae</taxon>
        <taxon>Pseudarcicella</taxon>
    </lineage>
</organism>
<accession>A0A1I5YMX0</accession>
<reference evidence="2 3" key="1">
    <citation type="submission" date="2016-10" db="EMBL/GenBank/DDBJ databases">
        <authorList>
            <person name="de Groot N.N."/>
        </authorList>
    </citation>
    <scope>NUCLEOTIDE SEQUENCE [LARGE SCALE GENOMIC DNA]</scope>
    <source>
        <strain evidence="3">E92,LMG 26720,CCM 7988</strain>
    </source>
</reference>
<dbReference type="Proteomes" id="UP000199306">
    <property type="component" value="Unassembled WGS sequence"/>
</dbReference>
<evidence type="ECO:0000313" key="3">
    <source>
        <dbReference type="Proteomes" id="UP000199306"/>
    </source>
</evidence>
<keyword evidence="3" id="KW-1185">Reference proteome</keyword>
<keyword evidence="1" id="KW-0812">Transmembrane</keyword>
<dbReference type="AlphaFoldDB" id="A0A1I5YMX0"/>
<protein>
    <submittedName>
        <fullName evidence="2">Uncharacterized protein</fullName>
    </submittedName>
</protein>
<evidence type="ECO:0000256" key="1">
    <source>
        <dbReference type="SAM" id="Phobius"/>
    </source>
</evidence>
<feature type="transmembrane region" description="Helical" evidence="1">
    <location>
        <begin position="21"/>
        <end position="40"/>
    </location>
</feature>
<sequence length="143" mass="16179">MISNKNKLEDFGINIKIKLSALWIAVMFCYVYGDYFILFVPGHIKDMMDGNSGVGNTSPVSILSFALMMTFPILMIVLSLVLTPQINRWANISVGIIFTLIMALIVFTSKGKWMLFYIYLGCVEIILTSLIVWLAWKWPGQAD</sequence>
<dbReference type="RefSeq" id="WP_218159280.1">
    <property type="nucleotide sequence ID" value="NZ_FOXH01000020.1"/>
</dbReference>
<feature type="transmembrane region" description="Helical" evidence="1">
    <location>
        <begin position="89"/>
        <end position="108"/>
    </location>
</feature>
<feature type="transmembrane region" description="Helical" evidence="1">
    <location>
        <begin position="114"/>
        <end position="136"/>
    </location>
</feature>
<dbReference type="Pfam" id="PF19851">
    <property type="entry name" value="DUF6326"/>
    <property type="match status" value="1"/>
</dbReference>